<comment type="caution">
    <text evidence="1">The sequence shown here is derived from an EMBL/GenBank/DDBJ whole genome shotgun (WGS) entry which is preliminary data.</text>
</comment>
<name>A0ACA9JZ78_9GLOM</name>
<evidence type="ECO:0000313" key="2">
    <source>
        <dbReference type="Proteomes" id="UP000789860"/>
    </source>
</evidence>
<sequence>MNVFSIHENFSDSSIKLPFPPIIDDIDDLFKIKKNSQIPKKPPNAFLIYRNIYVKEYQSKIGEVSQMTFLSSEIANSWYCEENHVREEYKKLADIVAKRFNELYPKNNQVIVKNNNKNKKNRNKKYINYDDDFFNQKSNEIDIFNEYNQYKNIYNLEINNNYDLHFQDYSSQHLQQNMINTDYQKMYNIQYCELYSDPIFQNMF</sequence>
<gene>
    <name evidence="1" type="ORF">SCALOS_LOCUS775</name>
</gene>
<accession>A0ACA9JZ78</accession>
<keyword evidence="2" id="KW-1185">Reference proteome</keyword>
<proteinExistence type="predicted"/>
<evidence type="ECO:0000313" key="1">
    <source>
        <dbReference type="EMBL" id="CAG8443396.1"/>
    </source>
</evidence>
<dbReference type="Proteomes" id="UP000789860">
    <property type="component" value="Unassembled WGS sequence"/>
</dbReference>
<reference evidence="1" key="1">
    <citation type="submission" date="2021-06" db="EMBL/GenBank/DDBJ databases">
        <authorList>
            <person name="Kallberg Y."/>
            <person name="Tangrot J."/>
            <person name="Rosling A."/>
        </authorList>
    </citation>
    <scope>NUCLEOTIDE SEQUENCE</scope>
    <source>
        <strain evidence="1">AU212A</strain>
    </source>
</reference>
<organism evidence="1 2">
    <name type="scientific">Scutellospora calospora</name>
    <dbReference type="NCBI Taxonomy" id="85575"/>
    <lineage>
        <taxon>Eukaryota</taxon>
        <taxon>Fungi</taxon>
        <taxon>Fungi incertae sedis</taxon>
        <taxon>Mucoromycota</taxon>
        <taxon>Glomeromycotina</taxon>
        <taxon>Glomeromycetes</taxon>
        <taxon>Diversisporales</taxon>
        <taxon>Gigasporaceae</taxon>
        <taxon>Scutellospora</taxon>
    </lineage>
</organism>
<dbReference type="EMBL" id="CAJVPM010000395">
    <property type="protein sequence ID" value="CAG8443396.1"/>
    <property type="molecule type" value="Genomic_DNA"/>
</dbReference>
<protein>
    <submittedName>
        <fullName evidence="1">8367_t:CDS:1</fullName>
    </submittedName>
</protein>